<dbReference type="EMBL" id="FNQJ01000028">
    <property type="protein sequence ID" value="SEA76072.1"/>
    <property type="molecule type" value="Genomic_DNA"/>
</dbReference>
<dbReference type="AlphaFoldDB" id="A0A1H4DV30"/>
<gene>
    <name evidence="2" type="ORF">SAMN05421875_1286</name>
</gene>
<organism evidence="2 3">
    <name type="scientific">Acidovorax soli</name>
    <dbReference type="NCBI Taxonomy" id="592050"/>
    <lineage>
        <taxon>Bacteria</taxon>
        <taxon>Pseudomonadati</taxon>
        <taxon>Pseudomonadota</taxon>
        <taxon>Betaproteobacteria</taxon>
        <taxon>Burkholderiales</taxon>
        <taxon>Comamonadaceae</taxon>
        <taxon>Acidovorax</taxon>
    </lineage>
</organism>
<evidence type="ECO:0000256" key="1">
    <source>
        <dbReference type="SAM" id="MobiDB-lite"/>
    </source>
</evidence>
<accession>A0A1H4DV30</accession>
<name>A0A1H4DV30_9BURK</name>
<protein>
    <submittedName>
        <fullName evidence="2">Uncharacterized protein</fullName>
    </submittedName>
</protein>
<dbReference type="Proteomes" id="UP000199002">
    <property type="component" value="Unassembled WGS sequence"/>
</dbReference>
<reference evidence="3" key="1">
    <citation type="submission" date="2016-10" db="EMBL/GenBank/DDBJ databases">
        <authorList>
            <person name="Varghese N."/>
            <person name="Submissions S."/>
        </authorList>
    </citation>
    <scope>NUCLEOTIDE SEQUENCE [LARGE SCALE GENOMIC DNA]</scope>
    <source>
        <strain evidence="3">DSM 25157</strain>
    </source>
</reference>
<feature type="compositionally biased region" description="Polar residues" evidence="1">
    <location>
        <begin position="25"/>
        <end position="35"/>
    </location>
</feature>
<feature type="region of interest" description="Disordered" evidence="1">
    <location>
        <begin position="1"/>
        <end position="35"/>
    </location>
</feature>
<dbReference type="STRING" id="592050.SAMN05421875_1286"/>
<keyword evidence="3" id="KW-1185">Reference proteome</keyword>
<sequence>MTTSILKAMSDMAAGKVNGDKPSPLDNQTPSDIKGSKQCSSILMQVVNSRLTSHPLPVPQQAFGFWG</sequence>
<evidence type="ECO:0000313" key="3">
    <source>
        <dbReference type="Proteomes" id="UP000199002"/>
    </source>
</evidence>
<proteinExistence type="predicted"/>
<evidence type="ECO:0000313" key="2">
    <source>
        <dbReference type="EMBL" id="SEA76072.1"/>
    </source>
</evidence>